<comment type="caution">
    <text evidence="1">The sequence shown here is derived from an EMBL/GenBank/DDBJ whole genome shotgun (WGS) entry which is preliminary data.</text>
</comment>
<dbReference type="Proteomes" id="UP001278571">
    <property type="component" value="Unassembled WGS sequence"/>
</dbReference>
<evidence type="ECO:0000313" key="2">
    <source>
        <dbReference type="Proteomes" id="UP001278571"/>
    </source>
</evidence>
<organism evidence="1 2">
    <name type="scientific">Streptomyces roseolus</name>
    <dbReference type="NCBI Taxonomy" id="67358"/>
    <lineage>
        <taxon>Bacteria</taxon>
        <taxon>Bacillati</taxon>
        <taxon>Actinomycetota</taxon>
        <taxon>Actinomycetes</taxon>
        <taxon>Kitasatosporales</taxon>
        <taxon>Streptomycetaceae</taxon>
        <taxon>Streptomyces</taxon>
    </lineage>
</organism>
<protein>
    <submittedName>
        <fullName evidence="1">Uncharacterized protein</fullName>
    </submittedName>
</protein>
<dbReference type="EMBL" id="JAWJZF010000237">
    <property type="protein sequence ID" value="MDX2291657.1"/>
    <property type="molecule type" value="Genomic_DNA"/>
</dbReference>
<accession>A0ABU4K1P2</accession>
<reference evidence="1 2" key="1">
    <citation type="submission" date="2023-10" db="EMBL/GenBank/DDBJ databases">
        <authorList>
            <person name="Wang X.X."/>
        </authorList>
    </citation>
    <scope>NUCLEOTIDE SEQUENCE [LARGE SCALE GENOMIC DNA]</scope>
    <source>
        <strain evidence="1 2">NBRC 12816</strain>
    </source>
</reference>
<sequence>MTTPRYSPEMRLDLAGRPAPAALRDAVVQVSCETGIGGEADRLELALANEGLRWLDHRLFALDTPVVLALGYVPREPQVLFSGQVTGTEAEFPADGVPVLRVTAQDRRTRLADASPARWFAAPLPKLGALPVPDVLVAPYLALEHGLVPSMDRLGAVLSAALTAADVAGSAEDPSMRQRVVRHQHSKNTLDFLKGIAAENGWDLVMEHDVDPRGFVLRLMSPEAHLRPDAVLRYGESLAEFSPRVSSVGQVAKISLRVWRPEVRLELTVSVGYDWDRQTLSIEVAPGFGLPGGLPGRSFLIADEPVTLSSAPRLLVAKLLPMLNRRTTAKGSCPGDPRVRAGRVLRVEGVGETFGGLWRVAAAQHVLDADGYRTSFDLRKEIWFDAIPKTAQGAVRIQGGLLRPSSSASPA</sequence>
<gene>
    <name evidence="1" type="ORF">R2363_05650</name>
</gene>
<proteinExistence type="predicted"/>
<keyword evidence="2" id="KW-1185">Reference proteome</keyword>
<name>A0ABU4K1P2_9ACTN</name>
<dbReference type="RefSeq" id="WP_319008200.1">
    <property type="nucleotide sequence ID" value="NZ_JAWJZF010000237.1"/>
</dbReference>
<evidence type="ECO:0000313" key="1">
    <source>
        <dbReference type="EMBL" id="MDX2291657.1"/>
    </source>
</evidence>